<accession>A0A200QQF9</accession>
<comment type="caution">
    <text evidence="15">The sequence shown here is derived from an EMBL/GenBank/DDBJ whole genome shotgun (WGS) entry which is preliminary data.</text>
</comment>
<feature type="transmembrane region" description="Helical" evidence="11">
    <location>
        <begin position="126"/>
        <end position="147"/>
    </location>
</feature>
<dbReference type="InterPro" id="IPR057290">
    <property type="entry name" value="CHX17_C"/>
</dbReference>
<feature type="transmembrane region" description="Helical" evidence="11">
    <location>
        <begin position="87"/>
        <end position="106"/>
    </location>
</feature>
<feature type="transmembrane region" description="Helical" evidence="11">
    <location>
        <begin position="1066"/>
        <end position="1091"/>
    </location>
</feature>
<dbReference type="Pfam" id="PF23259">
    <property type="entry name" value="CHX17_C"/>
    <property type="match status" value="2"/>
</dbReference>
<feature type="domain" description="Cation/H+ exchanger transmembrane" evidence="12">
    <location>
        <begin position="100"/>
        <end position="467"/>
    </location>
</feature>
<dbReference type="OrthoDB" id="1868135at2759"/>
<feature type="transmembrane region" description="Helical" evidence="11">
    <location>
        <begin position="159"/>
        <end position="182"/>
    </location>
</feature>
<evidence type="ECO:0000313" key="15">
    <source>
        <dbReference type="EMBL" id="OVA12693.1"/>
    </source>
</evidence>
<keyword evidence="3" id="KW-0050">Antiport</keyword>
<keyword evidence="8" id="KW-0406">Ion transport</keyword>
<dbReference type="InterPro" id="IPR050794">
    <property type="entry name" value="CPA2_transporter"/>
</dbReference>
<sequence>MLRSTELISLSTVTPWGGECPTAFGQPLVTVLQSSSSSFLFVISPPPVRISLRPLNSCALPNTQHLHLDTWVWRGVVKVRRRDRDEYIRGVMLFAGPKEIGIFFGPSVLGRNKDVKSFLFPRKGDLTLDTLALFSSMFFLFKVGVKIDPTIIKRVGKKSYAIGFSCFVSSFASGICSIILLTKSTSPWREHPEDQAFFTEEAPKLIVVSSISSFPVIACALSDLNILNSDLGRLATSSSMVTDICHLCLRIVDLISRLHKDQKSGKAMYAVLAVLAYLMFVAFVVRRAALWVVKRTPEGEAVKEIYITCIFVTVLLCGLASEAIGLNAMMGTLFLGLAIPDGPPLGASIIDKLEYLVSVVFMPVHVAITGMKTDVSQLYLVGEHHGFLWFAEITVIISCYLGKLVGVALPSLYFGLPIRDAFLLGLIMNIKGIVEVAILNVWVDFEHIKISTHTITVFTLLVITAIIIPSVRNLYDPSTRYLAYRRRSILHSRQNLSDFRILVCVHNEDDAVPIIRLLEASNPTRLLPFSIFALHLVELIGRASPLLIAHSPHQNSSANPSKTERIINAFRRFEQRHYGVVSVQAYSTISPYASMHNDICVMSIDKGASLIIFPFHKQGSRNDLTRRATNRSMKTLVQNLLSSAPCSLGILVDCTEHISLTTTISSSSPYRVAMLFLGGPDDREALAFAMNMINHRSVYLTVIRFFSDSDDYRRGNGFNNYSERQKLLDDELVDHFRVKTMDNERAAYKEVEVKDGVETIWVIRSIKDDYDLMMVGRQRQSTYSILTAGLSEDWGECEELGVIGELLTSSDFGCKGSILAAAAMPLFNVTTDDSILINIPIKGKMFLCFDRSRAGFKGIWSGDNPLNFITDTFIMQLTIGSLLTRTLQLLLSPFHQASFVPQVLAGLIVGPSGLSRNEQFKKHVFTLKSVYPQETLGVFGCMLYIFIIGLKMDVGIIMRSERKAWILGITTFITPLLLTIPLSFLLSKCFTLEKSLDSSLLFVAVLESSNSFHVIACLLSDLKLLNSELGHLASSSSMISGLFSTISLGIAFTWRQSYPSGWKATLLITISSIILLLVIVFVLRPMVVWMIRRSPEGKPVKQIYLTSILLMVLGTSFLSELFGQHLLFGPMFLGLAIPDGPPIGAALTETLDWFVSGLMLPLYFLILGGKTDVREIELKTLVMVELLSVVALLGKIIGTIVPALLCRMPFQDAFILALILSSLGFLDLQIYSRAVQLKFINSQCFTIMSVTAMVLTAIISPMLRFLYNPSKRYISYKKRTIQHNKRNTELRVLVCVFNQENVPTLINLLQASNPTIASPIVVYVVHLIELIGRASPIFLNHQSRKKIPSRSELIVNAFRIHQQQNKGLITLQSFTTISPFATVHDDVCTLALSRRTSLIIIPFHIQWDVDGTIQSTNHRNANFNIIDKAPCSVGILIDRGNLSGSVLATSRSFNHICMIYLGGHDDREALAYAARMCEDSNINLTLIRMLPMTMDDDLRNSCLLATKKDDDFIGDFRLNQVGTNRIFYREEKVMDGVGTVRSIRMLEDSYDLILVGRRHETDSPLLRGLTEWNEYPELGSIGDMLASPDFRGRASVLVVQQHVCVTATLPDSPKYQYRVVNPYTPGNMA</sequence>
<feature type="transmembrane region" description="Helical" evidence="11">
    <location>
        <begin position="1213"/>
        <end position="1232"/>
    </location>
</feature>
<keyword evidence="4" id="KW-0633">Potassium transport</keyword>
<feature type="transmembrane region" description="Helical" evidence="11">
    <location>
        <begin position="964"/>
        <end position="986"/>
    </location>
</feature>
<dbReference type="GO" id="GO:0015297">
    <property type="term" value="F:antiporter activity"/>
    <property type="evidence" value="ECO:0007669"/>
    <property type="project" value="UniProtKB-KW"/>
</dbReference>
<dbReference type="GO" id="GO:0012505">
    <property type="term" value="C:endomembrane system"/>
    <property type="evidence" value="ECO:0007669"/>
    <property type="project" value="TreeGrafter"/>
</dbReference>
<feature type="domain" description="Cation/H(+) antiporter central" evidence="13">
    <location>
        <begin position="531"/>
        <end position="654"/>
    </location>
</feature>
<comment type="similarity">
    <text evidence="10">Belongs to the monovalent cation:proton antiporter 2 (CPA2) transporter (TC 2.A.37) family. CHX (TC 2.A.37.4) subfamily.</text>
</comment>
<dbReference type="InParanoid" id="A0A200QQF9"/>
<keyword evidence="6" id="KW-0630">Potassium</keyword>
<evidence type="ECO:0000256" key="2">
    <source>
        <dbReference type="ARBA" id="ARBA00022448"/>
    </source>
</evidence>
<dbReference type="InterPro" id="IPR038770">
    <property type="entry name" value="Na+/solute_symporter_sf"/>
</dbReference>
<feature type="transmembrane region" description="Helical" evidence="11">
    <location>
        <begin position="1244"/>
        <end position="1267"/>
    </location>
</feature>
<feature type="transmembrane region" description="Helical" evidence="11">
    <location>
        <begin position="998"/>
        <end position="1020"/>
    </location>
</feature>
<feature type="transmembrane region" description="Helical" evidence="11">
    <location>
        <begin position="1180"/>
        <end position="1201"/>
    </location>
</feature>
<feature type="transmembrane region" description="Helical" evidence="11">
    <location>
        <begin position="388"/>
        <end position="409"/>
    </location>
</feature>
<feature type="domain" description="Cation/H(+) antiporter C-terminal" evidence="14">
    <location>
        <begin position="1457"/>
        <end position="1603"/>
    </location>
</feature>
<dbReference type="GO" id="GO:0006813">
    <property type="term" value="P:potassium ion transport"/>
    <property type="evidence" value="ECO:0007669"/>
    <property type="project" value="UniProtKB-KW"/>
</dbReference>
<evidence type="ECO:0000256" key="5">
    <source>
        <dbReference type="ARBA" id="ARBA00022692"/>
    </source>
</evidence>
<evidence type="ECO:0000256" key="8">
    <source>
        <dbReference type="ARBA" id="ARBA00023065"/>
    </source>
</evidence>
<feature type="domain" description="Cation/H+ exchanger transmembrane" evidence="12">
    <location>
        <begin position="886"/>
        <end position="1263"/>
    </location>
</feature>
<dbReference type="PANTHER" id="PTHR32468">
    <property type="entry name" value="CATION/H + ANTIPORTER"/>
    <property type="match status" value="1"/>
</dbReference>
<feature type="transmembrane region" description="Helical" evidence="11">
    <location>
        <begin position="935"/>
        <end position="952"/>
    </location>
</feature>
<feature type="transmembrane region" description="Helical" evidence="11">
    <location>
        <begin position="202"/>
        <end position="224"/>
    </location>
</feature>
<dbReference type="InterPro" id="IPR057291">
    <property type="entry name" value="CHX17_2nd"/>
</dbReference>
<keyword evidence="9 11" id="KW-0472">Membrane</keyword>
<organism evidence="15 16">
    <name type="scientific">Macleaya cordata</name>
    <name type="common">Five-seeded plume-poppy</name>
    <name type="synonym">Bocconia cordata</name>
    <dbReference type="NCBI Taxonomy" id="56857"/>
    <lineage>
        <taxon>Eukaryota</taxon>
        <taxon>Viridiplantae</taxon>
        <taxon>Streptophyta</taxon>
        <taxon>Embryophyta</taxon>
        <taxon>Tracheophyta</taxon>
        <taxon>Spermatophyta</taxon>
        <taxon>Magnoliopsida</taxon>
        <taxon>Ranunculales</taxon>
        <taxon>Papaveraceae</taxon>
        <taxon>Papaveroideae</taxon>
        <taxon>Macleaya</taxon>
    </lineage>
</organism>
<evidence type="ECO:0000256" key="1">
    <source>
        <dbReference type="ARBA" id="ARBA00004141"/>
    </source>
</evidence>
<feature type="transmembrane region" description="Helical" evidence="11">
    <location>
        <begin position="455"/>
        <end position="475"/>
    </location>
</feature>
<evidence type="ECO:0000259" key="13">
    <source>
        <dbReference type="Pfam" id="PF23256"/>
    </source>
</evidence>
<evidence type="ECO:0000256" key="11">
    <source>
        <dbReference type="SAM" id="Phobius"/>
    </source>
</evidence>
<feature type="transmembrane region" description="Helical" evidence="11">
    <location>
        <begin position="1103"/>
        <end position="1123"/>
    </location>
</feature>
<feature type="transmembrane region" description="Helical" evidence="11">
    <location>
        <begin position="421"/>
        <end position="443"/>
    </location>
</feature>
<comment type="subcellular location">
    <subcellularLocation>
        <location evidence="1">Membrane</location>
        <topology evidence="1">Multi-pass membrane protein</topology>
    </subcellularLocation>
</comment>
<feature type="domain" description="Cation/H(+) antiporter C-terminal" evidence="14">
    <location>
        <begin position="672"/>
        <end position="820"/>
    </location>
</feature>
<keyword evidence="7 11" id="KW-1133">Transmembrane helix</keyword>
<feature type="transmembrane region" description="Helical" evidence="11">
    <location>
        <begin position="1143"/>
        <end position="1168"/>
    </location>
</feature>
<evidence type="ECO:0000259" key="12">
    <source>
        <dbReference type="Pfam" id="PF00999"/>
    </source>
</evidence>
<evidence type="ECO:0000313" key="16">
    <source>
        <dbReference type="Proteomes" id="UP000195402"/>
    </source>
</evidence>
<protein>
    <submittedName>
        <fullName evidence="15">Cation/H+ exchanger</fullName>
    </submittedName>
</protein>
<keyword evidence="5 11" id="KW-0812">Transmembrane</keyword>
<evidence type="ECO:0000256" key="4">
    <source>
        <dbReference type="ARBA" id="ARBA00022538"/>
    </source>
</evidence>
<dbReference type="Proteomes" id="UP000195402">
    <property type="component" value="Unassembled WGS sequence"/>
</dbReference>
<evidence type="ECO:0000256" key="9">
    <source>
        <dbReference type="ARBA" id="ARBA00023136"/>
    </source>
</evidence>
<dbReference type="GO" id="GO:0006885">
    <property type="term" value="P:regulation of pH"/>
    <property type="evidence" value="ECO:0007669"/>
    <property type="project" value="TreeGrafter"/>
</dbReference>
<feature type="transmembrane region" description="Helical" evidence="11">
    <location>
        <begin position="305"/>
        <end position="337"/>
    </location>
</feature>
<dbReference type="GO" id="GO:1902600">
    <property type="term" value="P:proton transmembrane transport"/>
    <property type="evidence" value="ECO:0007669"/>
    <property type="project" value="InterPro"/>
</dbReference>
<reference evidence="15 16" key="1">
    <citation type="journal article" date="2017" name="Mol. Plant">
        <title>The Genome of Medicinal Plant Macleaya cordata Provides New Insights into Benzylisoquinoline Alkaloids Metabolism.</title>
        <authorList>
            <person name="Liu X."/>
            <person name="Liu Y."/>
            <person name="Huang P."/>
            <person name="Ma Y."/>
            <person name="Qing Z."/>
            <person name="Tang Q."/>
            <person name="Cao H."/>
            <person name="Cheng P."/>
            <person name="Zheng Y."/>
            <person name="Yuan Z."/>
            <person name="Zhou Y."/>
            <person name="Liu J."/>
            <person name="Tang Z."/>
            <person name="Zhuo Y."/>
            <person name="Zhang Y."/>
            <person name="Yu L."/>
            <person name="Huang J."/>
            <person name="Yang P."/>
            <person name="Peng Q."/>
            <person name="Zhang J."/>
            <person name="Jiang W."/>
            <person name="Zhang Z."/>
            <person name="Lin K."/>
            <person name="Ro D.K."/>
            <person name="Chen X."/>
            <person name="Xiong X."/>
            <person name="Shang Y."/>
            <person name="Huang S."/>
            <person name="Zeng J."/>
        </authorList>
    </citation>
    <scope>NUCLEOTIDE SEQUENCE [LARGE SCALE GENOMIC DNA]</scope>
    <source>
        <strain evidence="16">cv. BLH2017</strain>
        <tissue evidence="15">Root</tissue>
    </source>
</reference>
<evidence type="ECO:0000256" key="7">
    <source>
        <dbReference type="ARBA" id="ARBA00022989"/>
    </source>
</evidence>
<dbReference type="EMBL" id="MVGT01001372">
    <property type="protein sequence ID" value="OVA12693.1"/>
    <property type="molecule type" value="Genomic_DNA"/>
</dbReference>
<feature type="transmembrane region" description="Helical" evidence="11">
    <location>
        <begin position="267"/>
        <end position="285"/>
    </location>
</feature>
<gene>
    <name evidence="15" type="ORF">BVC80_9017g49</name>
</gene>
<dbReference type="Pfam" id="PF23256">
    <property type="entry name" value="CHX17_2nd"/>
    <property type="match status" value="2"/>
</dbReference>
<evidence type="ECO:0000259" key="14">
    <source>
        <dbReference type="Pfam" id="PF23259"/>
    </source>
</evidence>
<keyword evidence="2" id="KW-0813">Transport</keyword>
<proteinExistence type="inferred from homology"/>
<name>A0A200QQF9_MACCD</name>
<evidence type="ECO:0000256" key="3">
    <source>
        <dbReference type="ARBA" id="ARBA00022449"/>
    </source>
</evidence>
<dbReference type="GO" id="GO:0016020">
    <property type="term" value="C:membrane"/>
    <property type="evidence" value="ECO:0007669"/>
    <property type="project" value="UniProtKB-SubCell"/>
</dbReference>
<dbReference type="FunFam" id="1.20.1530.20:FF:000003">
    <property type="entry name" value="Cation/H(+) antiporter 15"/>
    <property type="match status" value="2"/>
</dbReference>
<dbReference type="OMA" id="ICEMALL"/>
<dbReference type="Pfam" id="PF00999">
    <property type="entry name" value="Na_H_Exchanger"/>
    <property type="match status" value="2"/>
</dbReference>
<evidence type="ECO:0000256" key="6">
    <source>
        <dbReference type="ARBA" id="ARBA00022958"/>
    </source>
</evidence>
<dbReference type="InterPro" id="IPR006153">
    <property type="entry name" value="Cation/H_exchanger_TM"/>
</dbReference>
<keyword evidence="16" id="KW-1185">Reference proteome</keyword>
<dbReference type="PANTHER" id="PTHR32468:SF66">
    <property type="entry name" value="CATION_H+ EXCHANGER DOMAIN-CONTAINING PROTEIN"/>
    <property type="match status" value="1"/>
</dbReference>
<feature type="domain" description="Cation/H(+) antiporter central" evidence="13">
    <location>
        <begin position="1320"/>
        <end position="1441"/>
    </location>
</feature>
<feature type="transmembrane region" description="Helical" evidence="11">
    <location>
        <begin position="1032"/>
        <end position="1054"/>
    </location>
</feature>
<dbReference type="Gene3D" id="1.20.1530.20">
    <property type="match status" value="2"/>
</dbReference>
<evidence type="ECO:0000256" key="10">
    <source>
        <dbReference type="ARBA" id="ARBA00038341"/>
    </source>
</evidence>